<evidence type="ECO:0008006" key="6">
    <source>
        <dbReference type="Google" id="ProtNLM"/>
    </source>
</evidence>
<dbReference type="GO" id="GO:0022627">
    <property type="term" value="C:cytosolic small ribosomal subunit"/>
    <property type="evidence" value="ECO:0007669"/>
    <property type="project" value="TreeGrafter"/>
</dbReference>
<protein>
    <recommendedName>
        <fullName evidence="6">30S ribosomal protein S9</fullName>
    </recommendedName>
</protein>
<dbReference type="InterPro" id="IPR019958">
    <property type="entry name" value="Ribosomal_uS9_archaeal"/>
</dbReference>
<keyword evidence="3" id="KW-0687">Ribonucleoprotein</keyword>
<dbReference type="PANTHER" id="PTHR21569:SF16">
    <property type="entry name" value="RIBOSOMAL PROTEIN S16"/>
    <property type="match status" value="1"/>
</dbReference>
<name>A0A381QUP0_9ZZZZ</name>
<dbReference type="GO" id="GO:0003723">
    <property type="term" value="F:RNA binding"/>
    <property type="evidence" value="ECO:0007669"/>
    <property type="project" value="TreeGrafter"/>
</dbReference>
<comment type="similarity">
    <text evidence="1">Belongs to the universal ribosomal protein uS9 family.</text>
</comment>
<evidence type="ECO:0000256" key="3">
    <source>
        <dbReference type="ARBA" id="ARBA00023274"/>
    </source>
</evidence>
<keyword evidence="2" id="KW-0689">Ribosomal protein</keyword>
<dbReference type="InterPro" id="IPR020574">
    <property type="entry name" value="Ribosomal_uS9_CS"/>
</dbReference>
<feature type="region of interest" description="Disordered" evidence="4">
    <location>
        <begin position="126"/>
        <end position="149"/>
    </location>
</feature>
<dbReference type="GO" id="GO:0000462">
    <property type="term" value="P:maturation of SSU-rRNA from tricistronic rRNA transcript (SSU-rRNA, 5.8S rRNA, LSU-rRNA)"/>
    <property type="evidence" value="ECO:0007669"/>
    <property type="project" value="TreeGrafter"/>
</dbReference>
<dbReference type="GO" id="GO:0003735">
    <property type="term" value="F:structural constituent of ribosome"/>
    <property type="evidence" value="ECO:0007669"/>
    <property type="project" value="InterPro"/>
</dbReference>
<gene>
    <name evidence="5" type="ORF">METZ01_LOCUS35949</name>
</gene>
<organism evidence="5">
    <name type="scientific">marine metagenome</name>
    <dbReference type="NCBI Taxonomy" id="408172"/>
    <lineage>
        <taxon>unclassified sequences</taxon>
        <taxon>metagenomes</taxon>
        <taxon>ecological metagenomes</taxon>
    </lineage>
</organism>
<dbReference type="SUPFAM" id="SSF54211">
    <property type="entry name" value="Ribosomal protein S5 domain 2-like"/>
    <property type="match status" value="1"/>
</dbReference>
<dbReference type="NCBIfam" id="NF001749">
    <property type="entry name" value="PRK00474.1"/>
    <property type="match status" value="1"/>
</dbReference>
<proteinExistence type="inferred from homology"/>
<dbReference type="InterPro" id="IPR014721">
    <property type="entry name" value="Ribsml_uS5_D2-typ_fold_subgr"/>
</dbReference>
<evidence type="ECO:0000256" key="4">
    <source>
        <dbReference type="SAM" id="MobiDB-lite"/>
    </source>
</evidence>
<sequence>MAKKKSPKVVKKVVNSSGKRKTAIARATVKAGKGRVRVNGKPIHIMEPTLARRKALEPIKIAEAMNRFDRVDIAVDVMGGGQMGQVDAIRTAIARGLVHYNDGAEGEDEDLKKMYLDFDRTLLVNDPRRKEPKHQMGRGARKKWQKSYR</sequence>
<evidence type="ECO:0000256" key="2">
    <source>
        <dbReference type="ARBA" id="ARBA00022980"/>
    </source>
</evidence>
<evidence type="ECO:0000256" key="1">
    <source>
        <dbReference type="ARBA" id="ARBA00005251"/>
    </source>
</evidence>
<dbReference type="InterPro" id="IPR020568">
    <property type="entry name" value="Ribosomal_Su5_D2-typ_SF"/>
</dbReference>
<dbReference type="EMBL" id="UINC01001536">
    <property type="protein sequence ID" value="SUZ83095.1"/>
    <property type="molecule type" value="Genomic_DNA"/>
</dbReference>
<feature type="compositionally biased region" description="Basic residues" evidence="4">
    <location>
        <begin position="130"/>
        <end position="149"/>
    </location>
</feature>
<dbReference type="InterPro" id="IPR000754">
    <property type="entry name" value="Ribosomal_uS9"/>
</dbReference>
<dbReference type="NCBIfam" id="TIGR03627">
    <property type="entry name" value="uS9_arch"/>
    <property type="match status" value="1"/>
</dbReference>
<dbReference type="PROSITE" id="PS00360">
    <property type="entry name" value="RIBOSOMAL_S9"/>
    <property type="match status" value="1"/>
</dbReference>
<dbReference type="AlphaFoldDB" id="A0A381QUP0"/>
<dbReference type="PANTHER" id="PTHR21569">
    <property type="entry name" value="RIBOSOMAL PROTEIN S9"/>
    <property type="match status" value="1"/>
</dbReference>
<dbReference type="Pfam" id="PF00380">
    <property type="entry name" value="Ribosomal_S9"/>
    <property type="match status" value="1"/>
</dbReference>
<accession>A0A381QUP0</accession>
<dbReference type="GO" id="GO:0006412">
    <property type="term" value="P:translation"/>
    <property type="evidence" value="ECO:0007669"/>
    <property type="project" value="InterPro"/>
</dbReference>
<dbReference type="HAMAP" id="MF_00532_A">
    <property type="entry name" value="Ribosomal_uS9_A"/>
    <property type="match status" value="1"/>
</dbReference>
<reference evidence="5" key="1">
    <citation type="submission" date="2018-05" db="EMBL/GenBank/DDBJ databases">
        <authorList>
            <person name="Lanie J.A."/>
            <person name="Ng W.-L."/>
            <person name="Kazmierczak K.M."/>
            <person name="Andrzejewski T.M."/>
            <person name="Davidsen T.M."/>
            <person name="Wayne K.J."/>
            <person name="Tettelin H."/>
            <person name="Glass J.I."/>
            <person name="Rusch D."/>
            <person name="Podicherti R."/>
            <person name="Tsui H.-C.T."/>
            <person name="Winkler M.E."/>
        </authorList>
    </citation>
    <scope>NUCLEOTIDE SEQUENCE</scope>
</reference>
<evidence type="ECO:0000313" key="5">
    <source>
        <dbReference type="EMBL" id="SUZ83095.1"/>
    </source>
</evidence>
<dbReference type="Gene3D" id="3.30.230.10">
    <property type="match status" value="1"/>
</dbReference>